<reference evidence="6 7" key="1">
    <citation type="submission" date="2018-03" db="EMBL/GenBank/DDBJ databases">
        <authorList>
            <person name="Keele B.F."/>
        </authorList>
    </citation>
    <scope>NUCLEOTIDE SEQUENCE [LARGE SCALE GENOMIC DNA]</scope>
    <source>
        <strain evidence="6 7">IB-3</strain>
    </source>
</reference>
<feature type="DNA-binding region" description="H-T-H motif" evidence="4">
    <location>
        <begin position="45"/>
        <end position="64"/>
    </location>
</feature>
<dbReference type="SUPFAM" id="SSF46689">
    <property type="entry name" value="Homeodomain-like"/>
    <property type="match status" value="1"/>
</dbReference>
<evidence type="ECO:0000313" key="7">
    <source>
        <dbReference type="Proteomes" id="UP000244867"/>
    </source>
</evidence>
<keyword evidence="2 4" id="KW-0238">DNA-binding</keyword>
<keyword evidence="7" id="KW-1185">Reference proteome</keyword>
<dbReference type="PANTHER" id="PTHR30055">
    <property type="entry name" value="HTH-TYPE TRANSCRIPTIONAL REGULATOR RUTR"/>
    <property type="match status" value="1"/>
</dbReference>
<dbReference type="PROSITE" id="PS50977">
    <property type="entry name" value="HTH_TETR_2"/>
    <property type="match status" value="1"/>
</dbReference>
<dbReference type="InterPro" id="IPR001647">
    <property type="entry name" value="HTH_TetR"/>
</dbReference>
<dbReference type="InterPro" id="IPR036271">
    <property type="entry name" value="Tet_transcr_reg_TetR-rel_C_sf"/>
</dbReference>
<evidence type="ECO:0000256" key="4">
    <source>
        <dbReference type="PROSITE-ProRule" id="PRU00335"/>
    </source>
</evidence>
<dbReference type="Pfam" id="PF00440">
    <property type="entry name" value="TetR_N"/>
    <property type="match status" value="1"/>
</dbReference>
<dbReference type="SUPFAM" id="SSF48498">
    <property type="entry name" value="Tetracyclin repressor-like, C-terminal domain"/>
    <property type="match status" value="1"/>
</dbReference>
<keyword evidence="1" id="KW-0805">Transcription regulation</keyword>
<evidence type="ECO:0000256" key="2">
    <source>
        <dbReference type="ARBA" id="ARBA00023125"/>
    </source>
</evidence>
<proteinExistence type="predicted"/>
<dbReference type="Gene3D" id="1.10.357.10">
    <property type="entry name" value="Tetracycline Repressor, domain 2"/>
    <property type="match status" value="1"/>
</dbReference>
<dbReference type="InterPro" id="IPR009057">
    <property type="entry name" value="Homeodomain-like_sf"/>
</dbReference>
<organism evidence="6 7">
    <name type="scientific">Nocardioides currus</name>
    <dbReference type="NCBI Taxonomy" id="2133958"/>
    <lineage>
        <taxon>Bacteria</taxon>
        <taxon>Bacillati</taxon>
        <taxon>Actinomycetota</taxon>
        <taxon>Actinomycetes</taxon>
        <taxon>Propionibacteriales</taxon>
        <taxon>Nocardioidaceae</taxon>
        <taxon>Nocardioides</taxon>
    </lineage>
</organism>
<sequence length="215" mass="23190">MPDDVNRPTRSYDASGRRARALASRRAVIAAAQELLEEVGYSATTVVEVARRAGVSPESIYKGFGTKAALVKVVFDVAIAGDDDPVPVAERPEALAIRAEPDVREKLRLYAAGAARRGAQSARVQLALRNGAHSDPAIAELWATLQDERLAGMTMVARHLVDTGQLRAGIGVEEARDVLWACIAVEVFDLLVLQRGWTVEAYADWLSRTLAASLT</sequence>
<evidence type="ECO:0000313" key="6">
    <source>
        <dbReference type="EMBL" id="PUA82106.1"/>
    </source>
</evidence>
<dbReference type="EMBL" id="PYXZ01000002">
    <property type="protein sequence ID" value="PUA82106.1"/>
    <property type="molecule type" value="Genomic_DNA"/>
</dbReference>
<dbReference type="AlphaFoldDB" id="A0A2R7Z1I0"/>
<keyword evidence="3" id="KW-0804">Transcription</keyword>
<name>A0A2R7Z1I0_9ACTN</name>
<evidence type="ECO:0000256" key="3">
    <source>
        <dbReference type="ARBA" id="ARBA00023163"/>
    </source>
</evidence>
<accession>A0A2R7Z1I0</accession>
<comment type="caution">
    <text evidence="6">The sequence shown here is derived from an EMBL/GenBank/DDBJ whole genome shotgun (WGS) entry which is preliminary data.</text>
</comment>
<dbReference type="PRINTS" id="PR00455">
    <property type="entry name" value="HTHTETR"/>
</dbReference>
<dbReference type="Proteomes" id="UP000244867">
    <property type="component" value="Unassembled WGS sequence"/>
</dbReference>
<dbReference type="OrthoDB" id="4823039at2"/>
<evidence type="ECO:0000259" key="5">
    <source>
        <dbReference type="PROSITE" id="PS50977"/>
    </source>
</evidence>
<protein>
    <submittedName>
        <fullName evidence="6">TetR family transcriptional regulator</fullName>
    </submittedName>
</protein>
<dbReference type="PANTHER" id="PTHR30055:SF234">
    <property type="entry name" value="HTH-TYPE TRANSCRIPTIONAL REGULATOR BETI"/>
    <property type="match status" value="1"/>
</dbReference>
<feature type="domain" description="HTH tetR-type" evidence="5">
    <location>
        <begin position="22"/>
        <end position="82"/>
    </location>
</feature>
<gene>
    <name evidence="6" type="ORF">C7S10_05345</name>
</gene>
<evidence type="ECO:0000256" key="1">
    <source>
        <dbReference type="ARBA" id="ARBA00023015"/>
    </source>
</evidence>
<dbReference type="GO" id="GO:0003700">
    <property type="term" value="F:DNA-binding transcription factor activity"/>
    <property type="evidence" value="ECO:0007669"/>
    <property type="project" value="TreeGrafter"/>
</dbReference>
<dbReference type="RefSeq" id="WP_108343992.1">
    <property type="nucleotide sequence ID" value="NZ_PYXZ01000002.1"/>
</dbReference>
<dbReference type="InterPro" id="IPR050109">
    <property type="entry name" value="HTH-type_TetR-like_transc_reg"/>
</dbReference>
<dbReference type="GO" id="GO:0000976">
    <property type="term" value="F:transcription cis-regulatory region binding"/>
    <property type="evidence" value="ECO:0007669"/>
    <property type="project" value="TreeGrafter"/>
</dbReference>